<dbReference type="GO" id="GO:0005634">
    <property type="term" value="C:nucleus"/>
    <property type="evidence" value="ECO:0007669"/>
    <property type="project" value="UniProtKB-SubCell"/>
</dbReference>
<proteinExistence type="predicted"/>
<dbReference type="SUPFAM" id="SSF49764">
    <property type="entry name" value="HSP20-like chaperones"/>
    <property type="match status" value="1"/>
</dbReference>
<evidence type="ECO:0000256" key="1">
    <source>
        <dbReference type="ARBA" id="ARBA00004123"/>
    </source>
</evidence>
<dbReference type="PROSITE" id="PS51203">
    <property type="entry name" value="CS"/>
    <property type="match status" value="1"/>
</dbReference>
<gene>
    <name evidence="7" type="ORF">GGI25_002204</name>
</gene>
<evidence type="ECO:0000313" key="7">
    <source>
        <dbReference type="EMBL" id="KAJ2678616.1"/>
    </source>
</evidence>
<evidence type="ECO:0000256" key="4">
    <source>
        <dbReference type="ARBA" id="ARBA00022490"/>
    </source>
</evidence>
<dbReference type="EMBL" id="JANBTW010000019">
    <property type="protein sequence ID" value="KAJ2678616.1"/>
    <property type="molecule type" value="Genomic_DNA"/>
</dbReference>
<dbReference type="PANTHER" id="PTHR21664:SF1">
    <property type="entry name" value="NUDC DOMAIN-CONTAINING PROTEIN 1"/>
    <property type="match status" value="1"/>
</dbReference>
<feature type="domain" description="CS" evidence="6">
    <location>
        <begin position="330"/>
        <end position="425"/>
    </location>
</feature>
<dbReference type="AlphaFoldDB" id="A0A9W8GAM0"/>
<dbReference type="OrthoDB" id="428655at2759"/>
<dbReference type="InterPro" id="IPR008978">
    <property type="entry name" value="HSP20-like_chaperone"/>
</dbReference>
<evidence type="ECO:0000256" key="3">
    <source>
        <dbReference type="ARBA" id="ARBA00018915"/>
    </source>
</evidence>
<dbReference type="GO" id="GO:0005737">
    <property type="term" value="C:cytoplasm"/>
    <property type="evidence" value="ECO:0007669"/>
    <property type="project" value="UniProtKB-SubCell"/>
</dbReference>
<keyword evidence="4" id="KW-0963">Cytoplasm</keyword>
<dbReference type="Gene3D" id="2.60.40.790">
    <property type="match status" value="1"/>
</dbReference>
<evidence type="ECO:0000313" key="8">
    <source>
        <dbReference type="Proteomes" id="UP001151518"/>
    </source>
</evidence>
<dbReference type="Pfam" id="PF04969">
    <property type="entry name" value="CS"/>
    <property type="match status" value="1"/>
</dbReference>
<keyword evidence="5" id="KW-0539">Nucleus</keyword>
<evidence type="ECO:0000256" key="5">
    <source>
        <dbReference type="ARBA" id="ARBA00023242"/>
    </source>
</evidence>
<protein>
    <recommendedName>
        <fullName evidence="3">NudC domain-containing protein 1</fullName>
    </recommendedName>
</protein>
<accession>A0A9W8GAM0</accession>
<dbReference type="Proteomes" id="UP001151518">
    <property type="component" value="Unassembled WGS sequence"/>
</dbReference>
<evidence type="ECO:0000256" key="2">
    <source>
        <dbReference type="ARBA" id="ARBA00004496"/>
    </source>
</evidence>
<comment type="caution">
    <text evidence="7">The sequence shown here is derived from an EMBL/GenBank/DDBJ whole genome shotgun (WGS) entry which is preliminary data.</text>
</comment>
<evidence type="ECO:0000259" key="6">
    <source>
        <dbReference type="PROSITE" id="PS51203"/>
    </source>
</evidence>
<reference evidence="7" key="1">
    <citation type="submission" date="2022-07" db="EMBL/GenBank/DDBJ databases">
        <title>Phylogenomic reconstructions and comparative analyses of Kickxellomycotina fungi.</title>
        <authorList>
            <person name="Reynolds N.K."/>
            <person name="Stajich J.E."/>
            <person name="Barry K."/>
            <person name="Grigoriev I.V."/>
            <person name="Crous P."/>
            <person name="Smith M.E."/>
        </authorList>
    </citation>
    <scope>NUCLEOTIDE SEQUENCE</scope>
    <source>
        <strain evidence="7">NRRL 3115</strain>
    </source>
</reference>
<dbReference type="InterPro" id="IPR007052">
    <property type="entry name" value="CS_dom"/>
</dbReference>
<organism evidence="7 8">
    <name type="scientific">Coemansia spiralis</name>
    <dbReference type="NCBI Taxonomy" id="417178"/>
    <lineage>
        <taxon>Eukaryota</taxon>
        <taxon>Fungi</taxon>
        <taxon>Fungi incertae sedis</taxon>
        <taxon>Zoopagomycota</taxon>
        <taxon>Kickxellomycotina</taxon>
        <taxon>Kickxellomycetes</taxon>
        <taxon>Kickxellales</taxon>
        <taxon>Kickxellaceae</taxon>
        <taxon>Coemansia</taxon>
    </lineage>
</organism>
<name>A0A9W8GAM0_9FUNG</name>
<sequence>MAYNIIDFQPNAKLLNPHFEGYKLRLVDDQSTENTGSDSAICVLPLKSPQLVEPKKLANNALLTFDEVYSRVHYNHLFCGPVLDSFIYVDSADNVQMVYGVCNGRFLYTETIFTIPQYQSDTALSGYPGAICLSPSVVLVFDGIERIYVLQKPYAANSESNSQWTAAGSLEIGIGTVAAGASADDERRRMYYVIGACLETATNNAGIVKLHYCYKISREEERHNSTSGNSLSSSDQALQTHMDRKDITFCINAVQLDLPQPSSSPAASIPTLLTKTIHTLHSHAIPVYCEYLPQNKYILGVKNGVILDDTELVPQIDDQMENISSIAPEQQSALYYWMQSNSDVTVCIELPEKVSAQQISCILSRSALTLQFINAVNCEAKYSFNNSAFFDHIVADESVWTLENGSLLTLYLQKGHEDARWSRVFSNDDGVLETMDPNEFAEIRAQLEKHTSEQLERPAANARVHPPATRVLDQDSGGSEFDDEQNLSDGQAVIFSLRQWRTGQAEASSIGGAPDWLCSSFPLCVKAHENKESQNNADGNTSALLPPVCLKFDVDGVVFGLCAGNQKADDDLKVEAHHMGTFSALSYIQASKREKRFMYIDADMSVAVVAESQRRIYIYHQVENADASSAVQNVVDLGTDADGGSGEILGIQLCGRVLVLLRRRSLCRIDLVQCQ</sequence>
<comment type="subcellular location">
    <subcellularLocation>
        <location evidence="2">Cytoplasm</location>
    </subcellularLocation>
    <subcellularLocation>
        <location evidence="1">Nucleus</location>
    </subcellularLocation>
</comment>
<dbReference type="CDD" id="cd06467">
    <property type="entry name" value="p23_NUDC_like"/>
    <property type="match status" value="1"/>
</dbReference>
<dbReference type="PANTHER" id="PTHR21664">
    <property type="entry name" value="CHRONIC MYELOGENOUS LEUKEMIA TUMOR ANTIGEN 66"/>
    <property type="match status" value="1"/>
</dbReference>
<dbReference type="InterPro" id="IPR037895">
    <property type="entry name" value="NUDCD1"/>
</dbReference>